<evidence type="ECO:0000256" key="2">
    <source>
        <dbReference type="ARBA" id="ARBA00023125"/>
    </source>
</evidence>
<dbReference type="PANTHER" id="PTHR24567">
    <property type="entry name" value="CRP FAMILY TRANSCRIPTIONAL REGULATORY PROTEIN"/>
    <property type="match status" value="1"/>
</dbReference>
<evidence type="ECO:0000256" key="3">
    <source>
        <dbReference type="ARBA" id="ARBA00023163"/>
    </source>
</evidence>
<dbReference type="InterPro" id="IPR050397">
    <property type="entry name" value="Env_Response_Regulators"/>
</dbReference>
<dbReference type="PANTHER" id="PTHR24567:SF26">
    <property type="entry name" value="REGULATORY PROTEIN YEIL"/>
    <property type="match status" value="1"/>
</dbReference>
<dbReference type="InterPro" id="IPR036388">
    <property type="entry name" value="WH-like_DNA-bd_sf"/>
</dbReference>
<dbReference type="GO" id="GO:0005829">
    <property type="term" value="C:cytosol"/>
    <property type="evidence" value="ECO:0007669"/>
    <property type="project" value="TreeGrafter"/>
</dbReference>
<sequence>MIRTDDIEAVRRLPVFATMASDSFDTLVTASFMQRFPRETVLLEEGQPADTLCVIVEGRVEMSSTHAGRRTTVAVFEPVTAFILAAVVRDQVNLMSARTLETSRVLIIPATVIQDLIGADAAFASAMIDELARGFRTMVKTVKDQKLRPANERIANYLLRLRAEHGDADRFHLTLDKATLASLLGMTRENLSRSLSTIRDHGAVVRGKEVAITDLDALHALAQPNVLIDDPRS</sequence>
<organism evidence="6 7">
    <name type="scientific">Limimonas halophila</name>
    <dbReference type="NCBI Taxonomy" id="1082479"/>
    <lineage>
        <taxon>Bacteria</taxon>
        <taxon>Pseudomonadati</taxon>
        <taxon>Pseudomonadota</taxon>
        <taxon>Alphaproteobacteria</taxon>
        <taxon>Rhodospirillales</taxon>
        <taxon>Rhodovibrionaceae</taxon>
        <taxon>Limimonas</taxon>
    </lineage>
</organism>
<keyword evidence="7" id="KW-1185">Reference proteome</keyword>
<dbReference type="InterPro" id="IPR014710">
    <property type="entry name" value="RmlC-like_jellyroll"/>
</dbReference>
<dbReference type="InterPro" id="IPR036390">
    <property type="entry name" value="WH_DNA-bd_sf"/>
</dbReference>
<dbReference type="STRING" id="1082479.SAMN05216241_102266"/>
<evidence type="ECO:0000313" key="7">
    <source>
        <dbReference type="Proteomes" id="UP000199415"/>
    </source>
</evidence>
<keyword evidence="1" id="KW-0805">Transcription regulation</keyword>
<keyword evidence="2" id="KW-0238">DNA-binding</keyword>
<dbReference type="PROSITE" id="PS50042">
    <property type="entry name" value="CNMP_BINDING_3"/>
    <property type="match status" value="1"/>
</dbReference>
<dbReference type="Gene3D" id="2.60.120.10">
    <property type="entry name" value="Jelly Rolls"/>
    <property type="match status" value="1"/>
</dbReference>
<dbReference type="InterPro" id="IPR012318">
    <property type="entry name" value="HTH_CRP"/>
</dbReference>
<dbReference type="SUPFAM" id="SSF51206">
    <property type="entry name" value="cAMP-binding domain-like"/>
    <property type="match status" value="1"/>
</dbReference>
<evidence type="ECO:0000259" key="4">
    <source>
        <dbReference type="PROSITE" id="PS50042"/>
    </source>
</evidence>
<dbReference type="Pfam" id="PF00027">
    <property type="entry name" value="cNMP_binding"/>
    <property type="match status" value="1"/>
</dbReference>
<dbReference type="CDD" id="cd00038">
    <property type="entry name" value="CAP_ED"/>
    <property type="match status" value="1"/>
</dbReference>
<evidence type="ECO:0000256" key="1">
    <source>
        <dbReference type="ARBA" id="ARBA00023015"/>
    </source>
</evidence>
<dbReference type="GO" id="GO:0003677">
    <property type="term" value="F:DNA binding"/>
    <property type="evidence" value="ECO:0007669"/>
    <property type="project" value="UniProtKB-KW"/>
</dbReference>
<dbReference type="AlphaFoldDB" id="A0A1G7NQT6"/>
<dbReference type="GO" id="GO:0003700">
    <property type="term" value="F:DNA-binding transcription factor activity"/>
    <property type="evidence" value="ECO:0007669"/>
    <property type="project" value="TreeGrafter"/>
</dbReference>
<dbReference type="NCBIfam" id="NF006901">
    <property type="entry name" value="PRK09392.1"/>
    <property type="match status" value="1"/>
</dbReference>
<dbReference type="PROSITE" id="PS51063">
    <property type="entry name" value="HTH_CRP_2"/>
    <property type="match status" value="1"/>
</dbReference>
<accession>A0A1G7NQT6</accession>
<dbReference type="SMART" id="SM00100">
    <property type="entry name" value="cNMP"/>
    <property type="match status" value="1"/>
</dbReference>
<evidence type="ECO:0000313" key="6">
    <source>
        <dbReference type="EMBL" id="SDF76362.1"/>
    </source>
</evidence>
<dbReference type="Gene3D" id="1.10.10.10">
    <property type="entry name" value="Winged helix-like DNA-binding domain superfamily/Winged helix DNA-binding domain"/>
    <property type="match status" value="1"/>
</dbReference>
<dbReference type="Proteomes" id="UP000199415">
    <property type="component" value="Unassembled WGS sequence"/>
</dbReference>
<dbReference type="Pfam" id="PF13545">
    <property type="entry name" value="HTH_Crp_2"/>
    <property type="match status" value="1"/>
</dbReference>
<gene>
    <name evidence="6" type="ORF">SAMN05216241_102266</name>
</gene>
<keyword evidence="3" id="KW-0804">Transcription</keyword>
<dbReference type="SUPFAM" id="SSF46785">
    <property type="entry name" value="Winged helix' DNA-binding domain"/>
    <property type="match status" value="1"/>
</dbReference>
<dbReference type="InterPro" id="IPR000595">
    <property type="entry name" value="cNMP-bd_dom"/>
</dbReference>
<protein>
    <submittedName>
        <fullName evidence="6">CRP/FNR family transcriptional regulator, transcriptional activator FtrB</fullName>
    </submittedName>
</protein>
<feature type="domain" description="HTH crp-type" evidence="5">
    <location>
        <begin position="148"/>
        <end position="216"/>
    </location>
</feature>
<dbReference type="RefSeq" id="WP_218119116.1">
    <property type="nucleotide sequence ID" value="NZ_FNCE01000002.1"/>
</dbReference>
<name>A0A1G7NQT6_9PROT</name>
<proteinExistence type="predicted"/>
<evidence type="ECO:0000259" key="5">
    <source>
        <dbReference type="PROSITE" id="PS51063"/>
    </source>
</evidence>
<dbReference type="EMBL" id="FNCE01000002">
    <property type="protein sequence ID" value="SDF76362.1"/>
    <property type="molecule type" value="Genomic_DNA"/>
</dbReference>
<dbReference type="InterPro" id="IPR018490">
    <property type="entry name" value="cNMP-bd_dom_sf"/>
</dbReference>
<feature type="domain" description="Cyclic nucleotide-binding" evidence="4">
    <location>
        <begin position="15"/>
        <end position="134"/>
    </location>
</feature>
<reference evidence="6 7" key="1">
    <citation type="submission" date="2016-10" db="EMBL/GenBank/DDBJ databases">
        <authorList>
            <person name="de Groot N.N."/>
        </authorList>
    </citation>
    <scope>NUCLEOTIDE SEQUENCE [LARGE SCALE GENOMIC DNA]</scope>
    <source>
        <strain evidence="6 7">DSM 25584</strain>
    </source>
</reference>